<reference evidence="1 2" key="1">
    <citation type="submission" date="2015-11" db="EMBL/GenBank/DDBJ databases">
        <authorList>
            <person name="Lin W."/>
        </authorList>
    </citation>
    <scope>NUCLEOTIDE SEQUENCE [LARGE SCALE GENOMIC DNA]</scope>
    <source>
        <strain evidence="1 2">HCH-1</strain>
    </source>
</reference>
<sequence>MTDKATMTVTFSATCDSSSSQGFTFESDSDKNGGKSSFMAVDDTAWYRLTPGGKTPTLWSNLGSVSNSGSVSESISEYITVNKSKTATLSKTPYGSVTYTWIGAYKGDDTPKFSGTDITFSKSTTGVLKCEYEALYDLLEISTSTSGMLLVTAETSDRAGYTTIDYTGTSTTRKVYLTVKDACSKAVLEAVSVHMRKSASEEWVYIGVTNTSGQLYLGELVTGKKYKLKLVKSGYYDSDKDSIKNDEFTVSSEETKK</sequence>
<evidence type="ECO:0000313" key="1">
    <source>
        <dbReference type="EMBL" id="KWT77344.1"/>
    </source>
</evidence>
<gene>
    <name evidence="1" type="ORF">ASN18_3039</name>
</gene>
<keyword evidence="2" id="KW-1185">Reference proteome</keyword>
<evidence type="ECO:0000313" key="2">
    <source>
        <dbReference type="Proteomes" id="UP000060487"/>
    </source>
</evidence>
<name>A0ABR5SCY0_9BACT</name>
<dbReference type="Proteomes" id="UP000060487">
    <property type="component" value="Unassembled WGS sequence"/>
</dbReference>
<accession>A0ABR5SCY0</accession>
<protein>
    <submittedName>
        <fullName evidence="1">Uncharacterized protein</fullName>
    </submittedName>
</protein>
<dbReference type="RefSeq" id="WP_085053649.1">
    <property type="nucleotide sequence ID" value="NZ_LNQR01000123.1"/>
</dbReference>
<comment type="caution">
    <text evidence="1">The sequence shown here is derived from an EMBL/GenBank/DDBJ whole genome shotgun (WGS) entry which is preliminary data.</text>
</comment>
<dbReference type="EMBL" id="LNQR01000123">
    <property type="protein sequence ID" value="KWT77344.1"/>
    <property type="molecule type" value="Genomic_DNA"/>
</dbReference>
<organism evidence="1 2">
    <name type="scientific">Candidatus Magnetominusculus xianensis</name>
    <dbReference type="NCBI Taxonomy" id="1748249"/>
    <lineage>
        <taxon>Bacteria</taxon>
        <taxon>Pseudomonadati</taxon>
        <taxon>Nitrospirota</taxon>
        <taxon>Nitrospiria</taxon>
        <taxon>Nitrospirales</taxon>
        <taxon>Nitrospiraceae</taxon>
        <taxon>Candidatus Magnetominusculus</taxon>
    </lineage>
</organism>
<proteinExistence type="predicted"/>